<dbReference type="AlphaFoldDB" id="A0A1I1M2X5"/>
<dbReference type="InterPro" id="IPR011006">
    <property type="entry name" value="CheY-like_superfamily"/>
</dbReference>
<dbReference type="InterPro" id="IPR001789">
    <property type="entry name" value="Sig_transdc_resp-reg_receiver"/>
</dbReference>
<dbReference type="RefSeq" id="WP_091984398.1">
    <property type="nucleotide sequence ID" value="NZ_FOLO01000018.1"/>
</dbReference>
<feature type="modified residue" description="4-aspartylphosphate" evidence="2">
    <location>
        <position position="54"/>
    </location>
</feature>
<evidence type="ECO:0000313" key="6">
    <source>
        <dbReference type="Proteomes" id="UP000198862"/>
    </source>
</evidence>
<keyword evidence="1" id="KW-0902">Two-component regulatory system</keyword>
<dbReference type="Gene3D" id="2.40.50.1020">
    <property type="entry name" value="LytTr DNA-binding domain"/>
    <property type="match status" value="1"/>
</dbReference>
<dbReference type="PANTHER" id="PTHR37299">
    <property type="entry name" value="TRANSCRIPTIONAL REGULATOR-RELATED"/>
    <property type="match status" value="1"/>
</dbReference>
<dbReference type="Pfam" id="PF04397">
    <property type="entry name" value="LytTR"/>
    <property type="match status" value="1"/>
</dbReference>
<accession>A0A1I1M2X5</accession>
<dbReference type="Pfam" id="PF00072">
    <property type="entry name" value="Response_reg"/>
    <property type="match status" value="1"/>
</dbReference>
<dbReference type="EMBL" id="FOLO01000018">
    <property type="protein sequence ID" value="SFC79406.1"/>
    <property type="molecule type" value="Genomic_DNA"/>
</dbReference>
<feature type="domain" description="HTH LytTR-type" evidence="4">
    <location>
        <begin position="146"/>
        <end position="250"/>
    </location>
</feature>
<reference evidence="5 6" key="1">
    <citation type="submission" date="2016-10" db="EMBL/GenBank/DDBJ databases">
        <authorList>
            <person name="de Groot N.N."/>
        </authorList>
    </citation>
    <scope>NUCLEOTIDE SEQUENCE [LARGE SCALE GENOMIC DNA]</scope>
    <source>
        <strain evidence="5 6">DSM 6059</strain>
    </source>
</reference>
<dbReference type="Gene3D" id="3.40.50.2300">
    <property type="match status" value="1"/>
</dbReference>
<dbReference type="OrthoDB" id="236568at2"/>
<name>A0A1I1M2X5_9GAMM</name>
<evidence type="ECO:0000259" key="3">
    <source>
        <dbReference type="PROSITE" id="PS50110"/>
    </source>
</evidence>
<proteinExistence type="predicted"/>
<dbReference type="GO" id="GO:0000156">
    <property type="term" value="F:phosphorelay response regulator activity"/>
    <property type="evidence" value="ECO:0007669"/>
    <property type="project" value="InterPro"/>
</dbReference>
<keyword evidence="6" id="KW-1185">Reference proteome</keyword>
<evidence type="ECO:0000256" key="2">
    <source>
        <dbReference type="PROSITE-ProRule" id="PRU00169"/>
    </source>
</evidence>
<dbReference type="PANTHER" id="PTHR37299:SF1">
    <property type="entry name" value="STAGE 0 SPORULATION PROTEIN A HOMOLOG"/>
    <property type="match status" value="1"/>
</dbReference>
<dbReference type="PROSITE" id="PS50110">
    <property type="entry name" value="RESPONSE_REGULATORY"/>
    <property type="match status" value="1"/>
</dbReference>
<protein>
    <submittedName>
        <fullName evidence="5">Two component transcriptional regulator, LytTR family</fullName>
    </submittedName>
</protein>
<dbReference type="SMART" id="SM00448">
    <property type="entry name" value="REC"/>
    <property type="match status" value="1"/>
</dbReference>
<sequence length="250" mass="29358">MKYRCWVVDDEIAAHKGLSMAFSDYKDFIMCAHYYSIDELPEQQPKNVDVIFLDIEMPRADGFSLFELWQNPLPLVVFVTAYNRYALKAFKYNAFDYLLKPLEKDMVEQLVENLRQRLLEKQAFTQQTKFKSMIEQFNITPNSQAISLQTDEGLFRVKIKDIFYLEAVGDFVAVYFNDKSLLTRSTLKGLVLELNNEIFVQIHRSFVINTTKIIKIEKGRFGDGQVRLNNEQVLKVSRRYKHQILNVITK</sequence>
<dbReference type="STRING" id="1123010.SAMN02745724_02569"/>
<dbReference type="PROSITE" id="PS50930">
    <property type="entry name" value="HTH_LYTTR"/>
    <property type="match status" value="1"/>
</dbReference>
<dbReference type="SUPFAM" id="SSF52172">
    <property type="entry name" value="CheY-like"/>
    <property type="match status" value="1"/>
</dbReference>
<evidence type="ECO:0000259" key="4">
    <source>
        <dbReference type="PROSITE" id="PS50930"/>
    </source>
</evidence>
<dbReference type="InterPro" id="IPR007492">
    <property type="entry name" value="LytTR_DNA-bd_dom"/>
</dbReference>
<dbReference type="SMART" id="SM00850">
    <property type="entry name" value="LytTR"/>
    <property type="match status" value="1"/>
</dbReference>
<evidence type="ECO:0000313" key="5">
    <source>
        <dbReference type="EMBL" id="SFC79406.1"/>
    </source>
</evidence>
<keyword evidence="2" id="KW-0597">Phosphoprotein</keyword>
<dbReference type="InterPro" id="IPR046947">
    <property type="entry name" value="LytR-like"/>
</dbReference>
<organism evidence="5 6">
    <name type="scientific">Pseudoalteromonas denitrificans DSM 6059</name>
    <dbReference type="NCBI Taxonomy" id="1123010"/>
    <lineage>
        <taxon>Bacteria</taxon>
        <taxon>Pseudomonadati</taxon>
        <taxon>Pseudomonadota</taxon>
        <taxon>Gammaproteobacteria</taxon>
        <taxon>Alteromonadales</taxon>
        <taxon>Pseudoalteromonadaceae</taxon>
        <taxon>Pseudoalteromonas</taxon>
    </lineage>
</organism>
<evidence type="ECO:0000256" key="1">
    <source>
        <dbReference type="ARBA" id="ARBA00023012"/>
    </source>
</evidence>
<feature type="domain" description="Response regulatory" evidence="3">
    <location>
        <begin position="4"/>
        <end position="115"/>
    </location>
</feature>
<dbReference type="GO" id="GO:0003677">
    <property type="term" value="F:DNA binding"/>
    <property type="evidence" value="ECO:0007669"/>
    <property type="project" value="InterPro"/>
</dbReference>
<gene>
    <name evidence="5" type="ORF">SAMN02745724_02569</name>
</gene>
<dbReference type="Proteomes" id="UP000198862">
    <property type="component" value="Unassembled WGS sequence"/>
</dbReference>